<dbReference type="Proteomes" id="UP000215027">
    <property type="component" value="Chromosome I"/>
</dbReference>
<feature type="compositionally biased region" description="Pro residues" evidence="1">
    <location>
        <begin position="94"/>
        <end position="113"/>
    </location>
</feature>
<evidence type="ECO:0000313" key="3">
    <source>
        <dbReference type="EMBL" id="CUS02916.2"/>
    </source>
</evidence>
<dbReference type="EMBL" id="LN890655">
    <property type="protein sequence ID" value="CUS02916.2"/>
    <property type="molecule type" value="Genomic_DNA"/>
</dbReference>
<protein>
    <recommendedName>
        <fullName evidence="2">SCP domain-containing protein</fullName>
    </recommendedName>
</protein>
<accession>A0A160SZQ9</accession>
<dbReference type="Gene3D" id="3.40.33.10">
    <property type="entry name" value="CAP"/>
    <property type="match status" value="1"/>
</dbReference>
<feature type="compositionally biased region" description="Low complexity" evidence="1">
    <location>
        <begin position="65"/>
        <end position="93"/>
    </location>
</feature>
<keyword evidence="4" id="KW-1185">Reference proteome</keyword>
<dbReference type="InterPro" id="IPR035940">
    <property type="entry name" value="CAP_sf"/>
</dbReference>
<feature type="region of interest" description="Disordered" evidence="1">
    <location>
        <begin position="35"/>
        <end position="123"/>
    </location>
</feature>
<dbReference type="AlphaFoldDB" id="A0A160SZQ9"/>
<dbReference type="Pfam" id="PF00188">
    <property type="entry name" value="CAP"/>
    <property type="match status" value="1"/>
</dbReference>
<evidence type="ECO:0000256" key="1">
    <source>
        <dbReference type="SAM" id="MobiDB-lite"/>
    </source>
</evidence>
<sequence length="394" mass="42004">MKRKRLVLVLGLTIVAGVLFSVGCRGREPEVGAIAAGPDANATTPTETSLPPTATRKAGPVVVQATRAATATAAPTETTAPTETAMPTIAPTTAPLPSPTEEQPPSPTVPPAPTATAEPLPSPTIAAVGTDWLQFVNLFRGEAALPLLREEPPWSLDAANHSRYMVMTGDLRHNQDPASPYFTRSGQAAAENGNIAAGYIGSDPYEWAFNYWMSAPFHAIPILDPQLAATGFAEYRDAAGVTTVAATMDVRRGLGGLPAEVEYPVMFPRDGGLTWVLRYSLPEFPEALSTCVGYRQPTGAPIILQIGSGGAVPQVTGTALYRDGEYLAHCWFDETNYNHPDAYRQKSARQILDQRDAIVIIPQQPLLPDSTYAVRVDANGQTVTWSFRTAIGAP</sequence>
<organism evidence="3 4">
    <name type="scientific">Candidatus Promineifilum breve</name>
    <dbReference type="NCBI Taxonomy" id="1806508"/>
    <lineage>
        <taxon>Bacteria</taxon>
        <taxon>Bacillati</taxon>
        <taxon>Chloroflexota</taxon>
        <taxon>Ardenticatenia</taxon>
        <taxon>Candidatus Promineifilales</taxon>
        <taxon>Candidatus Promineifilaceae</taxon>
        <taxon>Candidatus Promineifilum</taxon>
    </lineage>
</organism>
<gene>
    <name evidence="3" type="ORF">CFX0092_A1038</name>
</gene>
<dbReference type="SUPFAM" id="SSF55797">
    <property type="entry name" value="PR-1-like"/>
    <property type="match status" value="1"/>
</dbReference>
<reference evidence="3" key="1">
    <citation type="submission" date="2016-01" db="EMBL/GenBank/DDBJ databases">
        <authorList>
            <person name="Mcilroy J.S."/>
            <person name="Karst M S."/>
            <person name="Albertsen M."/>
        </authorList>
    </citation>
    <scope>NUCLEOTIDE SEQUENCE</scope>
    <source>
        <strain evidence="3">Cfx-K</strain>
    </source>
</reference>
<dbReference type="OrthoDB" id="161972at2"/>
<proteinExistence type="predicted"/>
<evidence type="ECO:0000259" key="2">
    <source>
        <dbReference type="Pfam" id="PF00188"/>
    </source>
</evidence>
<dbReference type="RefSeq" id="WP_095042481.1">
    <property type="nucleotide sequence ID" value="NZ_LN890655.1"/>
</dbReference>
<feature type="domain" description="SCP" evidence="2">
    <location>
        <begin position="134"/>
        <end position="241"/>
    </location>
</feature>
<evidence type="ECO:0000313" key="4">
    <source>
        <dbReference type="Proteomes" id="UP000215027"/>
    </source>
</evidence>
<dbReference type="CDD" id="cd05379">
    <property type="entry name" value="CAP_bacterial"/>
    <property type="match status" value="1"/>
</dbReference>
<dbReference type="KEGG" id="pbf:CFX0092_A1038"/>
<name>A0A160SZQ9_9CHLR</name>
<dbReference type="PROSITE" id="PS51257">
    <property type="entry name" value="PROKAR_LIPOPROTEIN"/>
    <property type="match status" value="1"/>
</dbReference>
<dbReference type="InterPro" id="IPR014044">
    <property type="entry name" value="CAP_dom"/>
</dbReference>
<feature type="compositionally biased region" description="Polar residues" evidence="1">
    <location>
        <begin position="41"/>
        <end position="52"/>
    </location>
</feature>